<evidence type="ECO:0000256" key="2">
    <source>
        <dbReference type="ARBA" id="ARBA00004174"/>
    </source>
</evidence>
<evidence type="ECO:0000256" key="12">
    <source>
        <dbReference type="ARBA" id="ARBA00023136"/>
    </source>
</evidence>
<dbReference type="GO" id="GO:0005506">
    <property type="term" value="F:iron ion binding"/>
    <property type="evidence" value="ECO:0007669"/>
    <property type="project" value="InterPro"/>
</dbReference>
<dbReference type="InterPro" id="IPR036396">
    <property type="entry name" value="Cyt_P450_sf"/>
</dbReference>
<sequence>TTFFNCLGISNGNRWRQLRCFTLSTLRDFGMGRKGMEEWIQEESKHLRARIRSFKGKPFDPTILLSRTVSNIVCCLVFGQRFSYEDKQFLELLNMQFFLPQMYSIFPWAMEQLPGQHHTVFNKFEEIRDFVEMKIQEHRKTVDPSSPRDFIDCFLIRAHQEKDNPSTEFHYDNLFATVINLFVAGTETTSSTIRYALSVLIKHKNIQEKMQEEIDSVIGRERCPNMEDRKSMPFSDAVIHEIQRCLDIVPFSVPHYALEDISFRGYTIPEVLF</sequence>
<dbReference type="GO" id="GO:0006805">
    <property type="term" value="P:xenobiotic metabolic process"/>
    <property type="evidence" value="ECO:0007669"/>
    <property type="project" value="TreeGrafter"/>
</dbReference>
<evidence type="ECO:0008006" key="15">
    <source>
        <dbReference type="Google" id="ProtNLM"/>
    </source>
</evidence>
<evidence type="ECO:0000256" key="7">
    <source>
        <dbReference type="ARBA" id="ARBA00022824"/>
    </source>
</evidence>
<keyword evidence="9" id="KW-0560">Oxidoreductase</keyword>
<evidence type="ECO:0000256" key="11">
    <source>
        <dbReference type="ARBA" id="ARBA00023033"/>
    </source>
</evidence>
<comment type="cofactor">
    <cofactor evidence="1">
        <name>heme</name>
        <dbReference type="ChEBI" id="CHEBI:30413"/>
    </cofactor>
</comment>
<name>A0A3B5LUR5_9TELE</name>
<keyword evidence="11" id="KW-0503">Monooxygenase</keyword>
<dbReference type="GeneTree" id="ENSGT00940000162064"/>
<keyword evidence="6" id="KW-0479">Metal-binding</keyword>
<dbReference type="GO" id="GO:0020037">
    <property type="term" value="F:heme binding"/>
    <property type="evidence" value="ECO:0007669"/>
    <property type="project" value="InterPro"/>
</dbReference>
<keyword evidence="8" id="KW-0492">Microsome</keyword>
<organism evidence="13 14">
    <name type="scientific">Xiphophorus couchianus</name>
    <name type="common">Monterrey platyfish</name>
    <dbReference type="NCBI Taxonomy" id="32473"/>
    <lineage>
        <taxon>Eukaryota</taxon>
        <taxon>Metazoa</taxon>
        <taxon>Chordata</taxon>
        <taxon>Craniata</taxon>
        <taxon>Vertebrata</taxon>
        <taxon>Euteleostomi</taxon>
        <taxon>Actinopterygii</taxon>
        <taxon>Neopterygii</taxon>
        <taxon>Teleostei</taxon>
        <taxon>Neoteleostei</taxon>
        <taxon>Acanthomorphata</taxon>
        <taxon>Ovalentaria</taxon>
        <taxon>Atherinomorphae</taxon>
        <taxon>Cyprinodontiformes</taxon>
        <taxon>Poeciliidae</taxon>
        <taxon>Poeciliinae</taxon>
        <taxon>Xiphophorus</taxon>
    </lineage>
</organism>
<evidence type="ECO:0000256" key="1">
    <source>
        <dbReference type="ARBA" id="ARBA00001971"/>
    </source>
</evidence>
<dbReference type="FunFam" id="1.10.630.10:FF:000238">
    <property type="entry name" value="Cytochrome P450 2A6"/>
    <property type="match status" value="1"/>
</dbReference>
<reference evidence="13" key="1">
    <citation type="submission" date="2025-08" db="UniProtKB">
        <authorList>
            <consortium name="Ensembl"/>
        </authorList>
    </citation>
    <scope>IDENTIFICATION</scope>
</reference>
<comment type="similarity">
    <text evidence="4">Belongs to the cytochrome P450 family.</text>
</comment>
<keyword evidence="5" id="KW-0349">Heme</keyword>
<dbReference type="PRINTS" id="PR00385">
    <property type="entry name" value="P450"/>
</dbReference>
<protein>
    <recommendedName>
        <fullName evidence="15">Cytochrome P450, family 2, subfamily Y, polypeptide 3</fullName>
    </recommendedName>
</protein>
<evidence type="ECO:0000256" key="3">
    <source>
        <dbReference type="ARBA" id="ARBA00004406"/>
    </source>
</evidence>
<evidence type="ECO:0000313" key="14">
    <source>
        <dbReference type="Proteomes" id="UP000261380"/>
    </source>
</evidence>
<accession>A0A3B5LUR5</accession>
<dbReference type="InterPro" id="IPR050182">
    <property type="entry name" value="Cytochrome_P450_fam2"/>
</dbReference>
<evidence type="ECO:0000256" key="5">
    <source>
        <dbReference type="ARBA" id="ARBA00022617"/>
    </source>
</evidence>
<dbReference type="STRING" id="32473.ENSXCOP00000013051"/>
<dbReference type="GO" id="GO:0005789">
    <property type="term" value="C:endoplasmic reticulum membrane"/>
    <property type="evidence" value="ECO:0007669"/>
    <property type="project" value="UniProtKB-SubCell"/>
</dbReference>
<evidence type="ECO:0000256" key="8">
    <source>
        <dbReference type="ARBA" id="ARBA00022848"/>
    </source>
</evidence>
<dbReference type="InterPro" id="IPR002401">
    <property type="entry name" value="Cyt_P450_E_grp-I"/>
</dbReference>
<evidence type="ECO:0000256" key="6">
    <source>
        <dbReference type="ARBA" id="ARBA00022723"/>
    </source>
</evidence>
<dbReference type="SUPFAM" id="SSF48264">
    <property type="entry name" value="Cytochrome P450"/>
    <property type="match status" value="1"/>
</dbReference>
<reference evidence="13" key="2">
    <citation type="submission" date="2025-09" db="UniProtKB">
        <authorList>
            <consortium name="Ensembl"/>
        </authorList>
    </citation>
    <scope>IDENTIFICATION</scope>
</reference>
<dbReference type="Pfam" id="PF00067">
    <property type="entry name" value="p450"/>
    <property type="match status" value="1"/>
</dbReference>
<comment type="subcellular location">
    <subcellularLocation>
        <location evidence="3">Endoplasmic reticulum membrane</location>
        <topology evidence="3">Peripheral membrane protein</topology>
    </subcellularLocation>
    <subcellularLocation>
        <location evidence="2">Microsome membrane</location>
        <topology evidence="2">Peripheral membrane protein</topology>
    </subcellularLocation>
</comment>
<keyword evidence="10" id="KW-0408">Iron</keyword>
<dbReference type="GO" id="GO:0006082">
    <property type="term" value="P:organic acid metabolic process"/>
    <property type="evidence" value="ECO:0007669"/>
    <property type="project" value="TreeGrafter"/>
</dbReference>
<dbReference type="PANTHER" id="PTHR24300">
    <property type="entry name" value="CYTOCHROME P450 508A4-RELATED"/>
    <property type="match status" value="1"/>
</dbReference>
<evidence type="ECO:0000256" key="9">
    <source>
        <dbReference type="ARBA" id="ARBA00023002"/>
    </source>
</evidence>
<evidence type="ECO:0000256" key="10">
    <source>
        <dbReference type="ARBA" id="ARBA00023004"/>
    </source>
</evidence>
<keyword evidence="14" id="KW-1185">Reference proteome</keyword>
<dbReference type="Ensembl" id="ENSXCOT00000013211.1">
    <property type="protein sequence ID" value="ENSXCOP00000013051.1"/>
    <property type="gene ID" value="ENSXCOG00000009890.1"/>
</dbReference>
<keyword evidence="12" id="KW-0472">Membrane</keyword>
<dbReference type="PANTHER" id="PTHR24300:SF153">
    <property type="entry name" value="CYTOCHROME P450 2G1-LIKE-RELATED"/>
    <property type="match status" value="1"/>
</dbReference>
<dbReference type="PRINTS" id="PR00463">
    <property type="entry name" value="EP450I"/>
</dbReference>
<evidence type="ECO:0000313" key="13">
    <source>
        <dbReference type="Ensembl" id="ENSXCOP00000013051.1"/>
    </source>
</evidence>
<dbReference type="InterPro" id="IPR001128">
    <property type="entry name" value="Cyt_P450"/>
</dbReference>
<evidence type="ECO:0000256" key="4">
    <source>
        <dbReference type="ARBA" id="ARBA00010617"/>
    </source>
</evidence>
<proteinExistence type="inferred from homology"/>
<dbReference type="GO" id="GO:0016712">
    <property type="term" value="F:oxidoreductase activity, acting on paired donors, with incorporation or reduction of molecular oxygen, reduced flavin or flavoprotein as one donor, and incorporation of one atom of oxygen"/>
    <property type="evidence" value="ECO:0007669"/>
    <property type="project" value="TreeGrafter"/>
</dbReference>
<dbReference type="Gene3D" id="1.10.630.10">
    <property type="entry name" value="Cytochrome P450"/>
    <property type="match status" value="1"/>
</dbReference>
<keyword evidence="7" id="KW-0256">Endoplasmic reticulum</keyword>
<dbReference type="Proteomes" id="UP000261380">
    <property type="component" value="Unplaced"/>
</dbReference>
<dbReference type="AlphaFoldDB" id="A0A3B5LUR5"/>